<reference evidence="2 3" key="1">
    <citation type="submission" date="2017-11" db="EMBL/GenBank/DDBJ databases">
        <title>Complete genome sequence of Spiroplasma clarkii CN-5 (DSM 19994).</title>
        <authorList>
            <person name="Tsai Y.-M."/>
            <person name="Chang A."/>
            <person name="Lo W.-S."/>
            <person name="Kuo C.-H."/>
        </authorList>
    </citation>
    <scope>NUCLEOTIDE SEQUENCE [LARGE SCALE GENOMIC DNA]</scope>
    <source>
        <strain evidence="2 3">CN-5</strain>
    </source>
</reference>
<dbReference type="OrthoDB" id="7184189at2"/>
<organism evidence="2 3">
    <name type="scientific">Spiroplasma clarkii</name>
    <dbReference type="NCBI Taxonomy" id="2139"/>
    <lineage>
        <taxon>Bacteria</taxon>
        <taxon>Bacillati</taxon>
        <taxon>Mycoplasmatota</taxon>
        <taxon>Mollicutes</taxon>
        <taxon>Entomoplasmatales</taxon>
        <taxon>Spiroplasmataceae</taxon>
        <taxon>Spiroplasma</taxon>
    </lineage>
</organism>
<name>A0A2K8KP52_9MOLU</name>
<feature type="transmembrane region" description="Helical" evidence="1">
    <location>
        <begin position="87"/>
        <end position="108"/>
    </location>
</feature>
<feature type="transmembrane region" description="Helical" evidence="1">
    <location>
        <begin position="526"/>
        <end position="548"/>
    </location>
</feature>
<accession>A0A2K8KP52</accession>
<keyword evidence="1" id="KW-0472">Membrane</keyword>
<protein>
    <submittedName>
        <fullName evidence="2">Uncharacterized protein</fullName>
    </submittedName>
</protein>
<proteinExistence type="predicted"/>
<sequence>MYLIISLLYLSVAIANCVLNLSRDDNKIWLNTVSANMKIYLPFLLLFILPVISFSEARNYIFKNYRTKYYEDFESGWKRFCATLSDYLFSIIFMLVIVIIYGTINFLIQLSFTRNYLNNLIYLSISILVALIGILIYFPILCIVAYTLRRRKITSLLPIVLIPILFIVNTVVTSISLSNYVLNKDQFYFHVDEKKYDYKELKYILSAKSSKIYKQNFLQANNEVDALNILDRILKDYYSNFIVLKNKADNFLFVNKLSKEGISRLTTNKTLDKLIRNMLFEKTSYIYLDELISYLKTYEVYQYYLKSFEKYSKIDFEKIPTNILDYWIISNNGFDSSVPIINGENIVAVSTQLVKEMFIYMLYASAQDEKLLNLFQDYLLLFFQNDEKRDENLSYFDEVFNGIESDELKKFKTEYNYKTINDFVHVYFTNIIKNIKLSSQVLTDAEFFQIKAYESRKQMYHQWNVLDYFNKLYYVFDWNNLDISSENYKKQNPETYYLFDAITEINFKTSKNQTKFGGLKNLRPQLAIIVSIVFIVLIVLANPILIVIKNKFVAILQMPIHLKIC</sequence>
<keyword evidence="1" id="KW-1133">Transmembrane helix</keyword>
<evidence type="ECO:0000313" key="3">
    <source>
        <dbReference type="Proteomes" id="UP000231179"/>
    </source>
</evidence>
<feature type="transmembrane region" description="Helical" evidence="1">
    <location>
        <begin position="156"/>
        <end position="177"/>
    </location>
</feature>
<keyword evidence="3" id="KW-1185">Reference proteome</keyword>
<keyword evidence="1" id="KW-0812">Transmembrane</keyword>
<evidence type="ECO:0000313" key="2">
    <source>
        <dbReference type="EMBL" id="ATX70856.1"/>
    </source>
</evidence>
<feature type="transmembrane region" description="Helical" evidence="1">
    <location>
        <begin position="120"/>
        <end position="144"/>
    </location>
</feature>
<feature type="transmembrane region" description="Helical" evidence="1">
    <location>
        <begin position="39"/>
        <end position="57"/>
    </location>
</feature>
<dbReference type="AlphaFoldDB" id="A0A2K8KP52"/>
<dbReference type="Proteomes" id="UP000231179">
    <property type="component" value="Chromosome"/>
</dbReference>
<dbReference type="EMBL" id="CP024870">
    <property type="protein sequence ID" value="ATX70856.1"/>
    <property type="molecule type" value="Genomic_DNA"/>
</dbReference>
<evidence type="ECO:0000256" key="1">
    <source>
        <dbReference type="SAM" id="Phobius"/>
    </source>
</evidence>
<gene>
    <name evidence="2" type="ORF">SCLAR_v1c05370</name>
</gene>